<feature type="signal peptide" evidence="5">
    <location>
        <begin position="1"/>
        <end position="23"/>
    </location>
</feature>
<accession>A0A7W6CXC1</accession>
<sequence>MKRQALLSGLIMIVALGGGAASAEPGPFTEQQAADGKTKFNNHCATCHRPNLEGGQGTALIGDAFKQKWAGKPVAELRDYIHATMPPTAPRSLADDQLDPITAYILSKNGVAPGDAPLSKDNASAAFPN</sequence>
<dbReference type="GO" id="GO:0020037">
    <property type="term" value="F:heme binding"/>
    <property type="evidence" value="ECO:0007669"/>
    <property type="project" value="InterPro"/>
</dbReference>
<keyword evidence="5" id="KW-0732">Signal</keyword>
<keyword evidence="1 4" id="KW-0349">Heme</keyword>
<evidence type="ECO:0000313" key="8">
    <source>
        <dbReference type="Proteomes" id="UP000528964"/>
    </source>
</evidence>
<comment type="caution">
    <text evidence="7">The sequence shown here is derived from an EMBL/GenBank/DDBJ whole genome shotgun (WGS) entry which is preliminary data.</text>
</comment>
<dbReference type="GO" id="GO:0046872">
    <property type="term" value="F:metal ion binding"/>
    <property type="evidence" value="ECO:0007669"/>
    <property type="project" value="UniProtKB-KW"/>
</dbReference>
<organism evidence="7 8">
    <name type="scientific">Hansschlegelia beijingensis</name>
    <dbReference type="NCBI Taxonomy" id="1133344"/>
    <lineage>
        <taxon>Bacteria</taxon>
        <taxon>Pseudomonadati</taxon>
        <taxon>Pseudomonadota</taxon>
        <taxon>Alphaproteobacteria</taxon>
        <taxon>Hyphomicrobiales</taxon>
        <taxon>Methylopilaceae</taxon>
        <taxon>Hansschlegelia</taxon>
    </lineage>
</organism>
<evidence type="ECO:0000256" key="3">
    <source>
        <dbReference type="ARBA" id="ARBA00023004"/>
    </source>
</evidence>
<keyword evidence="2 4" id="KW-0479">Metal-binding</keyword>
<evidence type="ECO:0000313" key="7">
    <source>
        <dbReference type="EMBL" id="MBB3972831.1"/>
    </source>
</evidence>
<feature type="chain" id="PRO_5030896950" evidence="5">
    <location>
        <begin position="24"/>
        <end position="129"/>
    </location>
</feature>
<reference evidence="7 8" key="1">
    <citation type="submission" date="2020-08" db="EMBL/GenBank/DDBJ databases">
        <title>Genomic Encyclopedia of Type Strains, Phase IV (KMG-IV): sequencing the most valuable type-strain genomes for metagenomic binning, comparative biology and taxonomic classification.</title>
        <authorList>
            <person name="Goeker M."/>
        </authorList>
    </citation>
    <scope>NUCLEOTIDE SEQUENCE [LARGE SCALE GENOMIC DNA]</scope>
    <source>
        <strain evidence="7 8">DSM 25481</strain>
    </source>
</reference>
<dbReference type="InterPro" id="IPR009056">
    <property type="entry name" value="Cyt_c-like_dom"/>
</dbReference>
<evidence type="ECO:0000256" key="5">
    <source>
        <dbReference type="SAM" id="SignalP"/>
    </source>
</evidence>
<evidence type="ECO:0000256" key="2">
    <source>
        <dbReference type="ARBA" id="ARBA00022723"/>
    </source>
</evidence>
<keyword evidence="3 4" id="KW-0408">Iron</keyword>
<dbReference type="RefSeq" id="WP_183394710.1">
    <property type="nucleotide sequence ID" value="NZ_JACIDR010000002.1"/>
</dbReference>
<evidence type="ECO:0000259" key="6">
    <source>
        <dbReference type="PROSITE" id="PS51007"/>
    </source>
</evidence>
<name>A0A7W6CXC1_9HYPH</name>
<proteinExistence type="predicted"/>
<keyword evidence="8" id="KW-1185">Reference proteome</keyword>
<dbReference type="AlphaFoldDB" id="A0A7W6CXC1"/>
<evidence type="ECO:0000256" key="1">
    <source>
        <dbReference type="ARBA" id="ARBA00022617"/>
    </source>
</evidence>
<dbReference type="GO" id="GO:0009055">
    <property type="term" value="F:electron transfer activity"/>
    <property type="evidence" value="ECO:0007669"/>
    <property type="project" value="InterPro"/>
</dbReference>
<feature type="domain" description="Cytochrome c" evidence="6">
    <location>
        <begin position="31"/>
        <end position="109"/>
    </location>
</feature>
<dbReference type="Pfam" id="PF13442">
    <property type="entry name" value="Cytochrome_CBB3"/>
    <property type="match status" value="1"/>
</dbReference>
<dbReference type="Proteomes" id="UP000528964">
    <property type="component" value="Unassembled WGS sequence"/>
</dbReference>
<gene>
    <name evidence="7" type="ORF">GGR24_001488</name>
</gene>
<evidence type="ECO:0000256" key="4">
    <source>
        <dbReference type="PROSITE-ProRule" id="PRU00433"/>
    </source>
</evidence>
<dbReference type="SUPFAM" id="SSF46626">
    <property type="entry name" value="Cytochrome c"/>
    <property type="match status" value="1"/>
</dbReference>
<dbReference type="InterPro" id="IPR036909">
    <property type="entry name" value="Cyt_c-like_dom_sf"/>
</dbReference>
<dbReference type="Gene3D" id="1.10.760.10">
    <property type="entry name" value="Cytochrome c-like domain"/>
    <property type="match status" value="1"/>
</dbReference>
<dbReference type="EMBL" id="JACIDR010000002">
    <property type="protein sequence ID" value="MBB3972831.1"/>
    <property type="molecule type" value="Genomic_DNA"/>
</dbReference>
<protein>
    <submittedName>
        <fullName evidence="7">Mono/diheme cytochrome c family protein</fullName>
    </submittedName>
</protein>
<dbReference type="PROSITE" id="PS51007">
    <property type="entry name" value="CYTC"/>
    <property type="match status" value="1"/>
</dbReference>